<dbReference type="GO" id="GO:0004427">
    <property type="term" value="F:inorganic diphosphate phosphatase activity"/>
    <property type="evidence" value="ECO:0007669"/>
    <property type="project" value="UniProtKB-UniRule"/>
</dbReference>
<comment type="cofactor">
    <cofactor evidence="9">
        <name>Mg(2+)</name>
        <dbReference type="ChEBI" id="CHEBI:18420"/>
    </cofactor>
</comment>
<comment type="activity regulation">
    <text evidence="9">Requires K(+) for maximal activity.</text>
</comment>
<dbReference type="GO" id="GO:0012505">
    <property type="term" value="C:endomembrane system"/>
    <property type="evidence" value="ECO:0007669"/>
    <property type="project" value="UniProtKB-SubCell"/>
</dbReference>
<comment type="caution">
    <text evidence="10">The sequence shown here is derived from an EMBL/GenBank/DDBJ whole genome shotgun (WGS) entry which is preliminary data.</text>
</comment>
<dbReference type="HAMAP" id="MF_01129">
    <property type="entry name" value="PPase_energized_pump"/>
    <property type="match status" value="1"/>
</dbReference>
<feature type="transmembrane region" description="Helical" evidence="9">
    <location>
        <begin position="456"/>
        <end position="475"/>
    </location>
</feature>
<keyword evidence="3 9" id="KW-0812">Transmembrane</keyword>
<keyword evidence="4 9" id="KW-0460">Magnesium</keyword>
<dbReference type="EMBL" id="WOFV02000002">
    <property type="protein sequence ID" value="NAS16551.1"/>
    <property type="molecule type" value="Genomic_DNA"/>
</dbReference>
<feature type="site" description="Determinant of potassium dependence" evidence="9">
    <location>
        <position position="450"/>
    </location>
</feature>
<dbReference type="PANTHER" id="PTHR31998">
    <property type="entry name" value="K(+)-INSENSITIVE PYROPHOSPHATE-ENERGIZED PROTON PUMP"/>
    <property type="match status" value="1"/>
</dbReference>
<comment type="similarity">
    <text evidence="9">Belongs to the H(+)-translocating pyrophosphatase (TC 3.A.10) family. K(+)-stimulated subfamily.</text>
</comment>
<keyword evidence="10" id="KW-0378">Hydrolase</keyword>
<comment type="caution">
    <text evidence="9">Lacks conserved residue(s) required for the propagation of feature annotation.</text>
</comment>
<dbReference type="Pfam" id="PF03030">
    <property type="entry name" value="H_PPase"/>
    <property type="match status" value="1"/>
</dbReference>
<feature type="transmembrane region" description="Helical" evidence="9">
    <location>
        <begin position="78"/>
        <end position="99"/>
    </location>
</feature>
<keyword evidence="9" id="KW-1003">Cell membrane</keyword>
<dbReference type="AlphaFoldDB" id="A0A6L9EJB4"/>
<dbReference type="GO" id="GO:0030955">
    <property type="term" value="F:potassium ion binding"/>
    <property type="evidence" value="ECO:0007669"/>
    <property type="project" value="UniProtKB-UniRule"/>
</dbReference>
<evidence type="ECO:0000256" key="4">
    <source>
        <dbReference type="ARBA" id="ARBA00022842"/>
    </source>
</evidence>
<feature type="transmembrane region" description="Helical" evidence="9">
    <location>
        <begin position="390"/>
        <end position="412"/>
    </location>
</feature>
<dbReference type="NCBIfam" id="NF001953">
    <property type="entry name" value="PRK00733.2-1"/>
    <property type="match status" value="1"/>
</dbReference>
<comment type="function">
    <text evidence="9">Sodium pump that utilizes the energy of pyrophosphate hydrolysis as the driving force for Na(+) movement across the membrane.</text>
</comment>
<feature type="transmembrane region" description="Helical" evidence="9">
    <location>
        <begin position="281"/>
        <end position="304"/>
    </location>
</feature>
<reference evidence="10 11" key="1">
    <citation type="submission" date="2020-01" db="EMBL/GenBank/DDBJ databases">
        <title>Genome sequence of a 1,3-propanediol producer, Clostridium butyricum S3.</title>
        <authorList>
            <person name="Zhou J."/>
        </authorList>
    </citation>
    <scope>NUCLEOTIDE SEQUENCE [LARGE SCALE GENOMIC DNA]</scope>
    <source>
        <strain evidence="10 11">S3</strain>
    </source>
</reference>
<accession>A0A6L9EJB4</accession>
<keyword evidence="6 9" id="KW-1133">Transmembrane helix</keyword>
<keyword evidence="7 9" id="KW-0406">Ion transport</keyword>
<dbReference type="GO" id="GO:0005886">
    <property type="term" value="C:plasma membrane"/>
    <property type="evidence" value="ECO:0007669"/>
    <property type="project" value="UniProtKB-SubCell"/>
</dbReference>
<feature type="transmembrane region" description="Helical" evidence="9">
    <location>
        <begin position="365"/>
        <end position="384"/>
    </location>
</feature>
<feature type="transmembrane region" description="Helical" evidence="9">
    <location>
        <begin position="152"/>
        <end position="169"/>
    </location>
</feature>
<evidence type="ECO:0000256" key="9">
    <source>
        <dbReference type="HAMAP-Rule" id="MF_01129"/>
    </source>
</evidence>
<gene>
    <name evidence="9" type="primary">hppA</name>
    <name evidence="10" type="ORF">GND98_001340</name>
</gene>
<comment type="catalytic activity">
    <reaction evidence="9">
        <text>Na(+)(in) + diphosphate + H2O = Na(+)(out) + 2 phosphate + H(+)</text>
        <dbReference type="Rhea" id="RHEA:57884"/>
        <dbReference type="ChEBI" id="CHEBI:15377"/>
        <dbReference type="ChEBI" id="CHEBI:15378"/>
        <dbReference type="ChEBI" id="CHEBI:29101"/>
        <dbReference type="ChEBI" id="CHEBI:33019"/>
        <dbReference type="ChEBI" id="CHEBI:43474"/>
        <dbReference type="EC" id="7.2.3.1"/>
    </reaction>
</comment>
<evidence type="ECO:0000256" key="7">
    <source>
        <dbReference type="ARBA" id="ARBA00023065"/>
    </source>
</evidence>
<dbReference type="EC" id="7.2.3.1" evidence="9"/>
<evidence type="ECO:0000256" key="8">
    <source>
        <dbReference type="ARBA" id="ARBA00023136"/>
    </source>
</evidence>
<dbReference type="GO" id="GO:0006814">
    <property type="term" value="P:sodium ion transport"/>
    <property type="evidence" value="ECO:0007669"/>
    <property type="project" value="UniProtKB-UniRule"/>
</dbReference>
<keyword evidence="9" id="KW-0630">Potassium</keyword>
<dbReference type="GO" id="GO:0009678">
    <property type="term" value="F:diphosphate hydrolysis-driven proton transmembrane transporter activity"/>
    <property type="evidence" value="ECO:0007669"/>
    <property type="project" value="UniProtKB-UniRule"/>
</dbReference>
<evidence type="ECO:0000256" key="5">
    <source>
        <dbReference type="ARBA" id="ARBA00022967"/>
    </source>
</evidence>
<feature type="transmembrane region" description="Helical" evidence="9">
    <location>
        <begin position="54"/>
        <end position="72"/>
    </location>
</feature>
<comment type="subcellular location">
    <subcellularLocation>
        <location evidence="9">Cell membrane</location>
        <topology evidence="9">Multi-pass membrane protein</topology>
    </subcellularLocation>
    <subcellularLocation>
        <location evidence="1">Endomembrane system</location>
        <topology evidence="1">Multi-pass membrane protein</topology>
    </subcellularLocation>
</comment>
<dbReference type="PIRSF" id="PIRSF001265">
    <property type="entry name" value="H+-PPase"/>
    <property type="match status" value="1"/>
</dbReference>
<keyword evidence="2 9" id="KW-0813">Transport</keyword>
<dbReference type="GO" id="GO:0000287">
    <property type="term" value="F:magnesium ion binding"/>
    <property type="evidence" value="ECO:0007669"/>
    <property type="project" value="UniProtKB-UniRule"/>
</dbReference>
<feature type="transmembrane region" description="Helical" evidence="9">
    <location>
        <begin position="119"/>
        <end position="146"/>
    </location>
</feature>
<feature type="transmembrane region" description="Helical" evidence="9">
    <location>
        <begin position="487"/>
        <end position="507"/>
    </location>
</feature>
<sequence length="674" mass="69518">MNLLYLPILTGIISLVVVVFIANSIIKRDPGSDRMREISGYIEEGAMAFLKKEYCYLAVFIIIVALSIFIFLNINTAIAFIVGALFSITAGFVGMRIAVKSNVRTAQAAKHGIKEALSVAFSGGSVMGLCVVGLGLIGLGFFSIVFDLNAEYITGFGLGASSIALFARVGGGIYTKAADVGADLVGKVEAGIPEDDPRNPAVIADNVGDNVGDVAGMGADLFESYVGSIISAITLGTTLVSSFGKNIVLFPLLLSAVGVLSSLIGIIYVKLYKGDNPQKALNGGSAISGVIVIVVGFILCKYMIGDMRIFIPIVAGLIVGLLIGKITEIYTSADYKSVKLIADESKTGPATNIIAGLSVGMKSTVAPILLIVIGIIVSYFAIGGSSNSELGLYGIALAAVGMLATTATTIAVDAYGPISDNAGGIAEMCELDESVREITDKLDSVGNTTAAIGKGFAIGSAALTALALFASYSQAVNLNSINLLNPLTLVGVLLGGMLPFLFGALTMQSVGKAATQMVEEVRRQFKEKKGILEGTEKPDYSKCVEISTKAALREMILPGILAILVPLGTGLLLGTEALAGLIGGGVLSGVLLAIMMANAGGAWDNAKKYIETGVNGGKGSFAHKAGVVGDTVGDPFKDTSGPSMNILIKLMTIVSVVFAPVIAQYGGLLLSLFK</sequence>
<keyword evidence="5 9" id="KW-1278">Translocase</keyword>
<dbReference type="InterPro" id="IPR004131">
    <property type="entry name" value="PPase-energised_H-pump"/>
</dbReference>
<feature type="transmembrane region" description="Helical" evidence="9">
    <location>
        <begin position="579"/>
        <end position="599"/>
    </location>
</feature>
<feature type="transmembrane region" description="Helical" evidence="9">
    <location>
        <begin position="646"/>
        <end position="673"/>
    </location>
</feature>
<evidence type="ECO:0000256" key="1">
    <source>
        <dbReference type="ARBA" id="ARBA00004127"/>
    </source>
</evidence>
<evidence type="ECO:0000313" key="10">
    <source>
        <dbReference type="EMBL" id="NAS16551.1"/>
    </source>
</evidence>
<dbReference type="NCBIfam" id="NF001960">
    <property type="entry name" value="PRK00733.3-5"/>
    <property type="match status" value="1"/>
</dbReference>
<feature type="transmembrane region" description="Helical" evidence="9">
    <location>
        <begin position="6"/>
        <end position="26"/>
    </location>
</feature>
<feature type="transmembrane region" description="Helical" evidence="9">
    <location>
        <begin position="310"/>
        <end position="330"/>
    </location>
</feature>
<keyword evidence="9" id="KW-0915">Sodium</keyword>
<comment type="subunit">
    <text evidence="9">Homodimer.</text>
</comment>
<evidence type="ECO:0000256" key="2">
    <source>
        <dbReference type="ARBA" id="ARBA00022448"/>
    </source>
</evidence>
<feature type="transmembrane region" description="Helical" evidence="9">
    <location>
        <begin position="555"/>
        <end position="573"/>
    </location>
</feature>
<organism evidence="10 11">
    <name type="scientific">Clostridium butyricum</name>
    <dbReference type="NCBI Taxonomy" id="1492"/>
    <lineage>
        <taxon>Bacteria</taxon>
        <taxon>Bacillati</taxon>
        <taxon>Bacillota</taxon>
        <taxon>Clostridia</taxon>
        <taxon>Eubacteriales</taxon>
        <taxon>Clostridiaceae</taxon>
        <taxon>Clostridium</taxon>
    </lineage>
</organism>
<name>A0A6L9EJB4_CLOBU</name>
<proteinExistence type="inferred from homology"/>
<keyword evidence="9" id="KW-0739">Sodium transport</keyword>
<evidence type="ECO:0000256" key="6">
    <source>
        <dbReference type="ARBA" id="ARBA00022989"/>
    </source>
</evidence>
<protein>
    <recommendedName>
        <fullName evidence="9">Putative K(+)-stimulated pyrophosphate-energized sodium pump</fullName>
        <ecNumber evidence="9">7.2.3.1</ecNumber>
    </recommendedName>
    <alternativeName>
        <fullName evidence="9">Membrane-bound sodium-translocating pyrophosphatase</fullName>
    </alternativeName>
    <alternativeName>
        <fullName evidence="9">Pyrophosphate-energized inorganic pyrophosphatase</fullName>
        <shortName evidence="9">Na(+)-PPase</shortName>
    </alternativeName>
</protein>
<keyword evidence="8 9" id="KW-0472">Membrane</keyword>
<evidence type="ECO:0000256" key="3">
    <source>
        <dbReference type="ARBA" id="ARBA00022692"/>
    </source>
</evidence>
<dbReference type="NCBIfam" id="TIGR01104">
    <property type="entry name" value="V_PPase"/>
    <property type="match status" value="1"/>
</dbReference>
<dbReference type="Proteomes" id="UP000474042">
    <property type="component" value="Unassembled WGS sequence"/>
</dbReference>
<evidence type="ECO:0000313" key="11">
    <source>
        <dbReference type="Proteomes" id="UP000474042"/>
    </source>
</evidence>
<feature type="transmembrane region" description="Helical" evidence="9">
    <location>
        <begin position="249"/>
        <end position="269"/>
    </location>
</feature>